<evidence type="ECO:0000256" key="5">
    <source>
        <dbReference type="ARBA" id="ARBA00022777"/>
    </source>
</evidence>
<dbReference type="InterPro" id="IPR011994">
    <property type="entry name" value="Cytidylate_kinase_dom"/>
</dbReference>
<keyword evidence="2 9" id="KW-0963">Cytoplasm</keyword>
<keyword evidence="3 9" id="KW-0808">Transferase</keyword>
<dbReference type="SUPFAM" id="SSF52540">
    <property type="entry name" value="P-loop containing nucleoside triphosphate hydrolases"/>
    <property type="match status" value="1"/>
</dbReference>
<gene>
    <name evidence="9 11" type="primary">cmk</name>
    <name evidence="11" type="ORF">KS407_21340</name>
</gene>
<dbReference type="EC" id="2.7.4.25" evidence="9"/>
<feature type="binding site" evidence="9">
    <location>
        <begin position="13"/>
        <end position="21"/>
    </location>
    <ligand>
        <name>ATP</name>
        <dbReference type="ChEBI" id="CHEBI:30616"/>
    </ligand>
</feature>
<organism evidence="11 12">
    <name type="scientific">Evansella alkalicola</name>
    <dbReference type="NCBI Taxonomy" id="745819"/>
    <lineage>
        <taxon>Bacteria</taxon>
        <taxon>Bacillati</taxon>
        <taxon>Bacillota</taxon>
        <taxon>Bacilli</taxon>
        <taxon>Bacillales</taxon>
        <taxon>Bacillaceae</taxon>
        <taxon>Evansella</taxon>
    </lineage>
</organism>
<accession>A0ABS6JZF3</accession>
<comment type="similarity">
    <text evidence="1 9">Belongs to the cytidylate kinase family. Type 1 subfamily.</text>
</comment>
<dbReference type="PANTHER" id="PTHR21299">
    <property type="entry name" value="CYTIDYLATE KINASE/PANTOATE-BETA-ALANINE LIGASE"/>
    <property type="match status" value="1"/>
</dbReference>
<keyword evidence="5 9" id="KW-0418">Kinase</keyword>
<evidence type="ECO:0000256" key="3">
    <source>
        <dbReference type="ARBA" id="ARBA00022679"/>
    </source>
</evidence>
<dbReference type="PANTHER" id="PTHR21299:SF2">
    <property type="entry name" value="CYTIDYLATE KINASE"/>
    <property type="match status" value="1"/>
</dbReference>
<evidence type="ECO:0000256" key="2">
    <source>
        <dbReference type="ARBA" id="ARBA00022490"/>
    </source>
</evidence>
<comment type="caution">
    <text evidence="11">The sequence shown here is derived from an EMBL/GenBank/DDBJ whole genome shotgun (WGS) entry which is preliminary data.</text>
</comment>
<dbReference type="Gene3D" id="3.40.50.300">
    <property type="entry name" value="P-loop containing nucleotide triphosphate hydrolases"/>
    <property type="match status" value="1"/>
</dbReference>
<evidence type="ECO:0000256" key="4">
    <source>
        <dbReference type="ARBA" id="ARBA00022741"/>
    </source>
</evidence>
<evidence type="ECO:0000259" key="10">
    <source>
        <dbReference type="Pfam" id="PF02224"/>
    </source>
</evidence>
<dbReference type="InterPro" id="IPR027417">
    <property type="entry name" value="P-loop_NTPase"/>
</dbReference>
<comment type="subcellular location">
    <subcellularLocation>
        <location evidence="9">Cytoplasm</location>
    </subcellularLocation>
</comment>
<dbReference type="Pfam" id="PF02224">
    <property type="entry name" value="Cytidylate_kin"/>
    <property type="match status" value="1"/>
</dbReference>
<keyword evidence="4 9" id="KW-0547">Nucleotide-binding</keyword>
<feature type="domain" description="Cytidylate kinase" evidence="10">
    <location>
        <begin position="9"/>
        <end position="222"/>
    </location>
</feature>
<dbReference type="EMBL" id="JAHQCR010000088">
    <property type="protein sequence ID" value="MBU9723971.1"/>
    <property type="molecule type" value="Genomic_DNA"/>
</dbReference>
<comment type="catalytic activity">
    <reaction evidence="8 9">
        <text>CMP + ATP = CDP + ADP</text>
        <dbReference type="Rhea" id="RHEA:11600"/>
        <dbReference type="ChEBI" id="CHEBI:30616"/>
        <dbReference type="ChEBI" id="CHEBI:58069"/>
        <dbReference type="ChEBI" id="CHEBI:60377"/>
        <dbReference type="ChEBI" id="CHEBI:456216"/>
        <dbReference type="EC" id="2.7.4.25"/>
    </reaction>
</comment>
<name>A0ABS6JZF3_9BACI</name>
<evidence type="ECO:0000256" key="8">
    <source>
        <dbReference type="ARBA" id="ARBA00048478"/>
    </source>
</evidence>
<evidence type="ECO:0000256" key="7">
    <source>
        <dbReference type="ARBA" id="ARBA00047615"/>
    </source>
</evidence>
<dbReference type="HAMAP" id="MF_00238">
    <property type="entry name" value="Cytidyl_kinase_type1"/>
    <property type="match status" value="1"/>
</dbReference>
<evidence type="ECO:0000313" key="11">
    <source>
        <dbReference type="EMBL" id="MBU9723971.1"/>
    </source>
</evidence>
<keyword evidence="12" id="KW-1185">Reference proteome</keyword>
<proteinExistence type="inferred from homology"/>
<sequence length="229" mass="25604">MTVNMNMNIAIDGPAGAGKSTVAKLVADRLSYVYIDTGAMYRALTYMALQNEVSVDDGEALKKLLSDLKIELVNKNGKQLIYVNEKDVSEEIRHSEVTNKVSYVAKHSDIRKEMVYKQQQLASGGGTVMDGRDIGTAVLPDAELKLFLNASVDERARRRHEEMISKGFDSNIDVLKEEIRKRDQMDSEREVAPLKKADDAIEIDSTSMSINEVVVLILSFVEERKGMMK</sequence>
<protein>
    <recommendedName>
        <fullName evidence="9">Cytidylate kinase</fullName>
        <shortName evidence="9">CK</shortName>
        <ecNumber evidence="9">2.7.4.25</ecNumber>
    </recommendedName>
    <alternativeName>
        <fullName evidence="9">Cytidine monophosphate kinase</fullName>
        <shortName evidence="9">CMP kinase</shortName>
    </alternativeName>
</protein>
<evidence type="ECO:0000256" key="9">
    <source>
        <dbReference type="HAMAP-Rule" id="MF_00238"/>
    </source>
</evidence>
<reference evidence="11 12" key="1">
    <citation type="submission" date="2021-06" db="EMBL/GenBank/DDBJ databases">
        <title>Bacillus sp. RD4P76, an endophyte from a halophyte.</title>
        <authorList>
            <person name="Sun J.-Q."/>
        </authorList>
    </citation>
    <scope>NUCLEOTIDE SEQUENCE [LARGE SCALE GENOMIC DNA]</scope>
    <source>
        <strain evidence="11 12">JCM 17098</strain>
    </source>
</reference>
<evidence type="ECO:0000256" key="1">
    <source>
        <dbReference type="ARBA" id="ARBA00009427"/>
    </source>
</evidence>
<dbReference type="NCBIfam" id="TIGR00017">
    <property type="entry name" value="cmk"/>
    <property type="match status" value="1"/>
</dbReference>
<keyword evidence="6 9" id="KW-0067">ATP-binding</keyword>
<dbReference type="Proteomes" id="UP000790580">
    <property type="component" value="Unassembled WGS sequence"/>
</dbReference>
<dbReference type="CDD" id="cd02020">
    <property type="entry name" value="CMPK"/>
    <property type="match status" value="1"/>
</dbReference>
<evidence type="ECO:0000256" key="6">
    <source>
        <dbReference type="ARBA" id="ARBA00022840"/>
    </source>
</evidence>
<dbReference type="GO" id="GO:0016301">
    <property type="term" value="F:kinase activity"/>
    <property type="evidence" value="ECO:0007669"/>
    <property type="project" value="UniProtKB-KW"/>
</dbReference>
<evidence type="ECO:0000313" key="12">
    <source>
        <dbReference type="Proteomes" id="UP000790580"/>
    </source>
</evidence>
<dbReference type="InterPro" id="IPR003136">
    <property type="entry name" value="Cytidylate_kin"/>
</dbReference>
<comment type="catalytic activity">
    <reaction evidence="7 9">
        <text>dCMP + ATP = dCDP + ADP</text>
        <dbReference type="Rhea" id="RHEA:25094"/>
        <dbReference type="ChEBI" id="CHEBI:30616"/>
        <dbReference type="ChEBI" id="CHEBI:57566"/>
        <dbReference type="ChEBI" id="CHEBI:58593"/>
        <dbReference type="ChEBI" id="CHEBI:456216"/>
        <dbReference type="EC" id="2.7.4.25"/>
    </reaction>
</comment>